<proteinExistence type="predicted"/>
<dbReference type="SUPFAM" id="SSF56281">
    <property type="entry name" value="Metallo-hydrolase/oxidoreductase"/>
    <property type="match status" value="1"/>
</dbReference>
<evidence type="ECO:0000259" key="2">
    <source>
        <dbReference type="SMART" id="SM00849"/>
    </source>
</evidence>
<dbReference type="PANTHER" id="PTHR42951">
    <property type="entry name" value="METALLO-BETA-LACTAMASE DOMAIN-CONTAINING"/>
    <property type="match status" value="1"/>
</dbReference>
<evidence type="ECO:0000313" key="3">
    <source>
        <dbReference type="EMBL" id="OYQ37084.1"/>
    </source>
</evidence>
<accession>A0A255Z861</accession>
<dbReference type="InterPro" id="IPR050855">
    <property type="entry name" value="NDM-1-like"/>
</dbReference>
<dbReference type="InterPro" id="IPR036866">
    <property type="entry name" value="RibonucZ/Hydroxyglut_hydro"/>
</dbReference>
<feature type="domain" description="Metallo-beta-lactamase" evidence="2">
    <location>
        <begin position="41"/>
        <end position="247"/>
    </location>
</feature>
<dbReference type="Gene3D" id="3.60.15.10">
    <property type="entry name" value="Ribonuclease Z/Hydroxyacylglutathione hydrolase-like"/>
    <property type="match status" value="1"/>
</dbReference>
<dbReference type="AlphaFoldDB" id="A0A255Z861"/>
<dbReference type="Proteomes" id="UP000216998">
    <property type="component" value="Unassembled WGS sequence"/>
</dbReference>
<dbReference type="OrthoDB" id="9773738at2"/>
<comment type="caution">
    <text evidence="3">The sequence shown here is derived from an EMBL/GenBank/DDBJ whole genome shotgun (WGS) entry which is preliminary data.</text>
</comment>
<organism evidence="3 4">
    <name type="scientific">Niveispirillum lacus</name>
    <dbReference type="NCBI Taxonomy" id="1981099"/>
    <lineage>
        <taxon>Bacteria</taxon>
        <taxon>Pseudomonadati</taxon>
        <taxon>Pseudomonadota</taxon>
        <taxon>Alphaproteobacteria</taxon>
        <taxon>Rhodospirillales</taxon>
        <taxon>Azospirillaceae</taxon>
        <taxon>Niveispirillum</taxon>
    </lineage>
</organism>
<sequence length="307" mass="34258">MISRSFKSLMVAALTVAAACLPVCAAYPDLTVTVHKGGFATVNSYIISNGKTLTVIDVQRKGYEAQKLADLVRSMGLPLTQVFITHGHTDHFTGMHVFRDLFPKARILVADEAIRRDVKEYAIYMDQGGATEAETPLERPLRPKSASFPEGFDYENSIGLLKGPVLNFDGGGACDVMSTYPATEAPHMSTLYCKSINALFLADLGYNKVHPWMGDDITIERVVAWKKELVRLRREYGQLNPTIYPGHGDPGTIAMVDELISYFDNYLRIVANAENRTDAMMQITRLYPDYKEADFFLKYSLINHIGE</sequence>
<dbReference type="EMBL" id="NOXU01000018">
    <property type="protein sequence ID" value="OYQ37084.1"/>
    <property type="molecule type" value="Genomic_DNA"/>
</dbReference>
<gene>
    <name evidence="3" type="ORF">CHU95_02615</name>
</gene>
<dbReference type="PROSITE" id="PS51257">
    <property type="entry name" value="PROKAR_LIPOPROTEIN"/>
    <property type="match status" value="1"/>
</dbReference>
<name>A0A255Z861_9PROT</name>
<dbReference type="InterPro" id="IPR001279">
    <property type="entry name" value="Metallo-B-lactamas"/>
</dbReference>
<evidence type="ECO:0000313" key="4">
    <source>
        <dbReference type="Proteomes" id="UP000216998"/>
    </source>
</evidence>
<dbReference type="PANTHER" id="PTHR42951:SF14">
    <property type="entry name" value="METALLO-BETA-LACTAMASE SUPERFAMILY PROTEIN"/>
    <property type="match status" value="1"/>
</dbReference>
<keyword evidence="4" id="KW-1185">Reference proteome</keyword>
<protein>
    <recommendedName>
        <fullName evidence="2">Metallo-beta-lactamase domain-containing protein</fullName>
    </recommendedName>
</protein>
<feature type="chain" id="PRO_5012377859" description="Metallo-beta-lactamase domain-containing protein" evidence="1">
    <location>
        <begin position="26"/>
        <end position="307"/>
    </location>
</feature>
<feature type="signal peptide" evidence="1">
    <location>
        <begin position="1"/>
        <end position="25"/>
    </location>
</feature>
<reference evidence="3 4" key="1">
    <citation type="submission" date="2017-07" db="EMBL/GenBank/DDBJ databases">
        <title>Niveispirillum cyanobacteriorum sp. nov., isolated from cyanobacterial aggregates in a eutrophic lake.</title>
        <authorList>
            <person name="Cai H."/>
        </authorList>
    </citation>
    <scope>NUCLEOTIDE SEQUENCE [LARGE SCALE GENOMIC DNA]</scope>
    <source>
        <strain evidence="4">TH1-14</strain>
    </source>
</reference>
<keyword evidence="1" id="KW-0732">Signal</keyword>
<evidence type="ECO:0000256" key="1">
    <source>
        <dbReference type="SAM" id="SignalP"/>
    </source>
</evidence>
<dbReference type="Pfam" id="PF00753">
    <property type="entry name" value="Lactamase_B"/>
    <property type="match status" value="1"/>
</dbReference>
<dbReference type="SMART" id="SM00849">
    <property type="entry name" value="Lactamase_B"/>
    <property type="match status" value="1"/>
</dbReference>